<reference evidence="2" key="1">
    <citation type="journal article" date="2023" name="Front. Plant Sci.">
        <title>Chromosomal-level genome assembly of Melastoma candidum provides insights into trichome evolution.</title>
        <authorList>
            <person name="Zhong Y."/>
            <person name="Wu W."/>
            <person name="Sun C."/>
            <person name="Zou P."/>
            <person name="Liu Y."/>
            <person name="Dai S."/>
            <person name="Zhou R."/>
        </authorList>
    </citation>
    <scope>NUCLEOTIDE SEQUENCE [LARGE SCALE GENOMIC DNA]</scope>
</reference>
<dbReference type="Proteomes" id="UP001057402">
    <property type="component" value="Chromosome 8"/>
</dbReference>
<sequence>MGEKPQPVKVLYCGVCSLPPEYCEFGPNFEKCKRWLVINAPQLYPDLLKEANDKDVEKVGERLQSDGITSAGGAEGGATSTAPAGDNPPVG</sequence>
<dbReference type="EMBL" id="CM042887">
    <property type="protein sequence ID" value="KAI4330294.1"/>
    <property type="molecule type" value="Genomic_DNA"/>
</dbReference>
<gene>
    <name evidence="1" type="ORF">MLD38_028594</name>
</gene>
<proteinExistence type="predicted"/>
<protein>
    <submittedName>
        <fullName evidence="1">Uncharacterized protein</fullName>
    </submittedName>
</protein>
<keyword evidence="2" id="KW-1185">Reference proteome</keyword>
<evidence type="ECO:0000313" key="1">
    <source>
        <dbReference type="EMBL" id="KAI4330294.1"/>
    </source>
</evidence>
<accession>A0ACB9N3P6</accession>
<comment type="caution">
    <text evidence="1">The sequence shown here is derived from an EMBL/GenBank/DDBJ whole genome shotgun (WGS) entry which is preliminary data.</text>
</comment>
<name>A0ACB9N3P6_9MYRT</name>
<organism evidence="1 2">
    <name type="scientific">Melastoma candidum</name>
    <dbReference type="NCBI Taxonomy" id="119954"/>
    <lineage>
        <taxon>Eukaryota</taxon>
        <taxon>Viridiplantae</taxon>
        <taxon>Streptophyta</taxon>
        <taxon>Embryophyta</taxon>
        <taxon>Tracheophyta</taxon>
        <taxon>Spermatophyta</taxon>
        <taxon>Magnoliopsida</taxon>
        <taxon>eudicotyledons</taxon>
        <taxon>Gunneridae</taxon>
        <taxon>Pentapetalae</taxon>
        <taxon>rosids</taxon>
        <taxon>malvids</taxon>
        <taxon>Myrtales</taxon>
        <taxon>Melastomataceae</taxon>
        <taxon>Melastomatoideae</taxon>
        <taxon>Melastomateae</taxon>
        <taxon>Melastoma</taxon>
    </lineage>
</organism>
<evidence type="ECO:0000313" key="2">
    <source>
        <dbReference type="Proteomes" id="UP001057402"/>
    </source>
</evidence>